<organism evidence="2 3">
    <name type="scientific">Blautia caecimuris</name>
    <dbReference type="NCBI Taxonomy" id="1796615"/>
    <lineage>
        <taxon>Bacteria</taxon>
        <taxon>Bacillati</taxon>
        <taxon>Bacillota</taxon>
        <taxon>Clostridia</taxon>
        <taxon>Lachnospirales</taxon>
        <taxon>Lachnospiraceae</taxon>
        <taxon>Blautia</taxon>
    </lineage>
</organism>
<name>A0ABV2M334_9FIRM</name>
<evidence type="ECO:0000259" key="1">
    <source>
        <dbReference type="Pfam" id="PF18765"/>
    </source>
</evidence>
<dbReference type="InterPro" id="IPR041633">
    <property type="entry name" value="Polbeta"/>
</dbReference>
<accession>A0ABV2M334</accession>
<reference evidence="2 3" key="1">
    <citation type="submission" date="2024-06" db="EMBL/GenBank/DDBJ databases">
        <title>Genomic Encyclopedia of Type Strains, Phase IV (KMG-IV): sequencing the most valuable type-strain genomes for metagenomic binning, comparative biology and taxonomic classification.</title>
        <authorList>
            <person name="Goeker M."/>
        </authorList>
    </citation>
    <scope>NUCLEOTIDE SEQUENCE [LARGE SCALE GENOMIC DNA]</scope>
    <source>
        <strain evidence="2 3">DSM 29492</strain>
    </source>
</reference>
<dbReference type="Pfam" id="PF18765">
    <property type="entry name" value="Polbeta"/>
    <property type="match status" value="1"/>
</dbReference>
<sequence length="109" mass="12588">MLSSIIVNELISGLTEIFQDKISRIILFGSVARNEATEESDVDIAIIITNEIDEETKDKFINWAAELDIRFNQVFSIVDIPEERMKKWGKILPFYKNIEEEGIVLWRAA</sequence>
<comment type="caution">
    <text evidence="2">The sequence shown here is derived from an EMBL/GenBank/DDBJ whole genome shotgun (WGS) entry which is preliminary data.</text>
</comment>
<dbReference type="PANTHER" id="PTHR33933:SF1">
    <property type="entry name" value="PROTEIN ADENYLYLTRANSFERASE MNTA-RELATED"/>
    <property type="match status" value="1"/>
</dbReference>
<dbReference type="InterPro" id="IPR052548">
    <property type="entry name" value="Type_VII_TA_antitoxin"/>
</dbReference>
<evidence type="ECO:0000313" key="2">
    <source>
        <dbReference type="EMBL" id="MET3749897.1"/>
    </source>
</evidence>
<dbReference type="Gene3D" id="3.30.460.10">
    <property type="entry name" value="Beta Polymerase, domain 2"/>
    <property type="match status" value="1"/>
</dbReference>
<dbReference type="Proteomes" id="UP001549106">
    <property type="component" value="Unassembled WGS sequence"/>
</dbReference>
<evidence type="ECO:0000313" key="3">
    <source>
        <dbReference type="Proteomes" id="UP001549106"/>
    </source>
</evidence>
<gene>
    <name evidence="2" type="ORF">ABID24_001132</name>
</gene>
<dbReference type="CDD" id="cd05403">
    <property type="entry name" value="NT_KNTase_like"/>
    <property type="match status" value="1"/>
</dbReference>
<dbReference type="PANTHER" id="PTHR33933">
    <property type="entry name" value="NUCLEOTIDYLTRANSFERASE"/>
    <property type="match status" value="1"/>
</dbReference>
<dbReference type="EMBL" id="JBEPMJ010000006">
    <property type="protein sequence ID" value="MET3749897.1"/>
    <property type="molecule type" value="Genomic_DNA"/>
</dbReference>
<feature type="domain" description="Polymerase beta nucleotidyltransferase" evidence="1">
    <location>
        <begin position="15"/>
        <end position="82"/>
    </location>
</feature>
<dbReference type="SUPFAM" id="SSF81301">
    <property type="entry name" value="Nucleotidyltransferase"/>
    <property type="match status" value="1"/>
</dbReference>
<keyword evidence="3" id="KW-1185">Reference proteome</keyword>
<protein>
    <submittedName>
        <fullName evidence="2">Nucleotidyltransferase</fullName>
    </submittedName>
</protein>
<dbReference type="RefSeq" id="WP_022068006.1">
    <property type="nucleotide sequence ID" value="NZ_BAABXN010000001.1"/>
</dbReference>
<dbReference type="InterPro" id="IPR043519">
    <property type="entry name" value="NT_sf"/>
</dbReference>
<proteinExistence type="predicted"/>